<organism evidence="1 2">
    <name type="scientific">Streptomyces actuosus</name>
    <dbReference type="NCBI Taxonomy" id="1885"/>
    <lineage>
        <taxon>Bacteria</taxon>
        <taxon>Bacillati</taxon>
        <taxon>Actinomycetota</taxon>
        <taxon>Actinomycetes</taxon>
        <taxon>Kitasatosporales</taxon>
        <taxon>Streptomycetaceae</taxon>
        <taxon>Streptomyces</taxon>
    </lineage>
</organism>
<keyword evidence="2" id="KW-1185">Reference proteome</keyword>
<evidence type="ECO:0000313" key="2">
    <source>
        <dbReference type="Proteomes" id="UP000247634"/>
    </source>
</evidence>
<dbReference type="OrthoDB" id="4330809at2"/>
<dbReference type="AlphaFoldDB" id="A0A2U9P0J7"/>
<sequence>MAGAVSGVSALRAVSAAISPRPGRTELFDGNAAARAGQGSVEVAVAGVAEVHDAGRLSSRTVPFLGTPVKVVWGSARRGAPSRSIRAHPVRTGAKAAFEKTDAENCRKRSVCHPLTRPPPPPYCHASISNV</sequence>
<proteinExistence type="predicted"/>
<evidence type="ECO:0000313" key="1">
    <source>
        <dbReference type="EMBL" id="AWT43052.1"/>
    </source>
</evidence>
<dbReference type="KEGG" id="sact:DMT42_12455"/>
<dbReference type="EMBL" id="CP029788">
    <property type="protein sequence ID" value="AWT43052.1"/>
    <property type="molecule type" value="Genomic_DNA"/>
</dbReference>
<protein>
    <submittedName>
        <fullName evidence="1">Uncharacterized protein</fullName>
    </submittedName>
</protein>
<accession>A0A2U9P0J7</accession>
<dbReference type="Proteomes" id="UP000247634">
    <property type="component" value="Chromosome"/>
</dbReference>
<name>A0A2U9P0J7_STRAS</name>
<gene>
    <name evidence="1" type="ORF">DMT42_12455</name>
</gene>
<reference evidence="1 2" key="1">
    <citation type="submission" date="2018-06" db="EMBL/GenBank/DDBJ databases">
        <title>The complete genome sequence of a nosiheptide producer Streptomyces actuosus ATCC 25421: deducing the ability of producing a new class III lantibiotics.</title>
        <authorList>
            <person name="Liu W."/>
            <person name="Sun F."/>
            <person name="Hu Y."/>
        </authorList>
    </citation>
    <scope>NUCLEOTIDE SEQUENCE [LARGE SCALE GENOMIC DNA]</scope>
    <source>
        <strain evidence="1 2">ATCC 25421</strain>
    </source>
</reference>